<dbReference type="SMART" id="SM00369">
    <property type="entry name" value="LRR_TYP"/>
    <property type="match status" value="6"/>
</dbReference>
<dbReference type="STRING" id="66420.A0A194Q0B5"/>
<feature type="domain" description="B3/B4 tRNA-binding" evidence="4">
    <location>
        <begin position="298"/>
        <end position="475"/>
    </location>
</feature>
<gene>
    <name evidence="5" type="ORF">RR46_10340</name>
</gene>
<keyword evidence="6" id="KW-1185">Reference proteome</keyword>
<feature type="region of interest" description="Disordered" evidence="3">
    <location>
        <begin position="243"/>
        <end position="267"/>
    </location>
</feature>
<sequence length="526" mass="59060">MGVWLEVTTAKAENRHEIKLAGAAISKRISEEGLDKTVFQLTNLNLLNISDTCLTSIPDDIKLLVNLQSLLLFGNKLQDFNENITSLPKLKVLDLSRNQITKIPDSLNKMKELMNINLSSNQIDTMPSFGDFPNLISVDISNNKLPSFLDIENANMPHLTDLKLKGNCIEILPSHVARVLPGLKNFDIGDNQIKVIPGELANLGKLKELNLKGNKLSDKRLMKLVDQCRTKQILDYIREHCPKSEQTQQTSKGKGKKGKKQEEPPPEDIEELCHSMKILHVEDDTVRVKIIESEVANIRPYILCCIINNINLTDELFKKFIQLQTKLHDTVCDKRNVATIATHDMSKVAPGDLIYTAKPPKVLKLTPLSRSRPFSGEQLFQQLAAEAEALRKEKKRNVYTGIHKYLYLLEGKHKYPCLEDASGKVISFPPITNSEDTKMSSSTKTMLVEVTSHASLSACKTVMDKLLQECLLLGIGDEGEDDGYHTLSVQQVKIVDTEGNLKSVYPSRTDCVYEGTNIKVYRMPKK</sequence>
<evidence type="ECO:0000256" key="1">
    <source>
        <dbReference type="ARBA" id="ARBA00022614"/>
    </source>
</evidence>
<dbReference type="Gene3D" id="3.80.10.10">
    <property type="entry name" value="Ribonuclease Inhibitor"/>
    <property type="match status" value="1"/>
</dbReference>
<dbReference type="InterPro" id="IPR001611">
    <property type="entry name" value="Leu-rich_rpt"/>
</dbReference>
<proteinExistence type="predicted"/>
<dbReference type="GO" id="GO:0003723">
    <property type="term" value="F:RNA binding"/>
    <property type="evidence" value="ECO:0007669"/>
    <property type="project" value="InterPro"/>
</dbReference>
<name>A0A194Q0B5_PAPXU</name>
<dbReference type="Pfam" id="PF13855">
    <property type="entry name" value="LRR_8"/>
    <property type="match status" value="2"/>
</dbReference>
<dbReference type="AlphaFoldDB" id="A0A194Q0B5"/>
<dbReference type="InterPro" id="IPR045060">
    <property type="entry name" value="Phe-tRNA-ligase_IIc_bsu"/>
</dbReference>
<evidence type="ECO:0000313" key="5">
    <source>
        <dbReference type="EMBL" id="KPI99022.1"/>
    </source>
</evidence>
<dbReference type="GO" id="GO:0004826">
    <property type="term" value="F:phenylalanine-tRNA ligase activity"/>
    <property type="evidence" value="ECO:0007669"/>
    <property type="project" value="InterPro"/>
</dbReference>
<evidence type="ECO:0000256" key="2">
    <source>
        <dbReference type="ARBA" id="ARBA00022737"/>
    </source>
</evidence>
<dbReference type="EMBL" id="KQ459582">
    <property type="protein sequence ID" value="KPI99022.1"/>
    <property type="molecule type" value="Genomic_DNA"/>
</dbReference>
<keyword evidence="1" id="KW-0433">Leucine-rich repeat</keyword>
<reference evidence="5 6" key="1">
    <citation type="journal article" date="2015" name="Nat. Commun.">
        <title>Outbred genome sequencing and CRISPR/Cas9 gene editing in butterflies.</title>
        <authorList>
            <person name="Li X."/>
            <person name="Fan D."/>
            <person name="Zhang W."/>
            <person name="Liu G."/>
            <person name="Zhang L."/>
            <person name="Zhao L."/>
            <person name="Fang X."/>
            <person name="Chen L."/>
            <person name="Dong Y."/>
            <person name="Chen Y."/>
            <person name="Ding Y."/>
            <person name="Zhao R."/>
            <person name="Feng M."/>
            <person name="Zhu Y."/>
            <person name="Feng Y."/>
            <person name="Jiang X."/>
            <person name="Zhu D."/>
            <person name="Xiang H."/>
            <person name="Feng X."/>
            <person name="Li S."/>
            <person name="Wang J."/>
            <person name="Zhang G."/>
            <person name="Kronforst M.R."/>
            <person name="Wang W."/>
        </authorList>
    </citation>
    <scope>NUCLEOTIDE SEQUENCE [LARGE SCALE GENOMIC DNA]</scope>
    <source>
        <strain evidence="5">Ya'a_city_454_Px</strain>
        <tissue evidence="5">Whole body</tissue>
    </source>
</reference>
<dbReference type="SUPFAM" id="SSF52058">
    <property type="entry name" value="L domain-like"/>
    <property type="match status" value="1"/>
</dbReference>
<evidence type="ECO:0000259" key="4">
    <source>
        <dbReference type="SMART" id="SM00873"/>
    </source>
</evidence>
<dbReference type="Gene3D" id="3.50.40.10">
    <property type="entry name" value="Phenylalanyl-trna Synthetase, Chain B, domain 3"/>
    <property type="match status" value="1"/>
</dbReference>
<accession>A0A194Q0B5</accession>
<dbReference type="PANTHER" id="PTHR10947">
    <property type="entry name" value="PHENYLALANYL-TRNA SYNTHETASE BETA CHAIN AND LEUCINE-RICH REPEAT-CONTAINING PROTEIN 47"/>
    <property type="match status" value="1"/>
</dbReference>
<dbReference type="InterPro" id="IPR020825">
    <property type="entry name" value="Phe-tRNA_synthase-like_B3/B4"/>
</dbReference>
<protein>
    <submittedName>
        <fullName evidence="5">Leucine-rich repeat-containing protein 47</fullName>
    </submittedName>
</protein>
<organism evidence="5 6">
    <name type="scientific">Papilio xuthus</name>
    <name type="common">Asian swallowtail butterfly</name>
    <dbReference type="NCBI Taxonomy" id="66420"/>
    <lineage>
        <taxon>Eukaryota</taxon>
        <taxon>Metazoa</taxon>
        <taxon>Ecdysozoa</taxon>
        <taxon>Arthropoda</taxon>
        <taxon>Hexapoda</taxon>
        <taxon>Insecta</taxon>
        <taxon>Pterygota</taxon>
        <taxon>Neoptera</taxon>
        <taxon>Endopterygota</taxon>
        <taxon>Lepidoptera</taxon>
        <taxon>Glossata</taxon>
        <taxon>Ditrysia</taxon>
        <taxon>Papilionoidea</taxon>
        <taxon>Papilionidae</taxon>
        <taxon>Papilioninae</taxon>
        <taxon>Papilio</taxon>
    </lineage>
</organism>
<dbReference type="SMART" id="SM00873">
    <property type="entry name" value="B3_4"/>
    <property type="match status" value="1"/>
</dbReference>
<evidence type="ECO:0000256" key="3">
    <source>
        <dbReference type="SAM" id="MobiDB-lite"/>
    </source>
</evidence>
<evidence type="ECO:0000313" key="6">
    <source>
        <dbReference type="Proteomes" id="UP000053268"/>
    </source>
</evidence>
<dbReference type="PANTHER" id="PTHR10947:SF3">
    <property type="entry name" value="LEUCINE-RICH REPEAT-CONTAINING PROTEIN 47"/>
    <property type="match status" value="1"/>
</dbReference>
<dbReference type="PROSITE" id="PS51450">
    <property type="entry name" value="LRR"/>
    <property type="match status" value="2"/>
</dbReference>
<dbReference type="GO" id="GO:0006432">
    <property type="term" value="P:phenylalanyl-tRNA aminoacylation"/>
    <property type="evidence" value="ECO:0007669"/>
    <property type="project" value="InterPro"/>
</dbReference>
<keyword evidence="2" id="KW-0677">Repeat</keyword>
<dbReference type="InterPro" id="IPR032675">
    <property type="entry name" value="LRR_dom_sf"/>
</dbReference>
<dbReference type="InterPro" id="IPR005146">
    <property type="entry name" value="B3/B4_tRNA-bd"/>
</dbReference>
<dbReference type="InterPro" id="IPR003591">
    <property type="entry name" value="Leu-rich_rpt_typical-subtyp"/>
</dbReference>
<dbReference type="Proteomes" id="UP000053268">
    <property type="component" value="Unassembled WGS sequence"/>
</dbReference>